<feature type="compositionally biased region" description="Low complexity" evidence="11">
    <location>
        <begin position="1666"/>
        <end position="1696"/>
    </location>
</feature>
<dbReference type="STRING" id="48698.ENSPFOP00000003594"/>
<feature type="domain" description="Fibronectin type-III" evidence="14">
    <location>
        <begin position="541"/>
        <end position="630"/>
    </location>
</feature>
<dbReference type="FunFam" id="2.60.40.10:FF:000444">
    <property type="entry name" value="Collagen alpha-1(XIV) chain isoform X2"/>
    <property type="match status" value="1"/>
</dbReference>
<feature type="compositionally biased region" description="Low complexity" evidence="11">
    <location>
        <begin position="1510"/>
        <end position="1519"/>
    </location>
</feature>
<evidence type="ECO:0000256" key="1">
    <source>
        <dbReference type="ARBA" id="ARBA00004498"/>
    </source>
</evidence>
<dbReference type="Pfam" id="PF01391">
    <property type="entry name" value="Collagen"/>
    <property type="match status" value="3"/>
</dbReference>
<feature type="domain" description="Fibronectin type-III" evidence="14">
    <location>
        <begin position="359"/>
        <end position="449"/>
    </location>
</feature>
<feature type="region of interest" description="Disordered" evidence="11">
    <location>
        <begin position="102"/>
        <end position="145"/>
    </location>
</feature>
<dbReference type="Gene3D" id="2.60.120.200">
    <property type="match status" value="1"/>
</dbReference>
<feature type="region of interest" description="Disordered" evidence="11">
    <location>
        <begin position="1643"/>
        <end position="1784"/>
    </location>
</feature>
<dbReference type="InterPro" id="IPR013320">
    <property type="entry name" value="ConA-like_dom_sf"/>
</dbReference>
<comment type="similarity">
    <text evidence="10">Belongs to the fibril-associated collagens with interrupted helices (FACIT) family.</text>
</comment>
<dbReference type="eggNOG" id="KOG1217">
    <property type="taxonomic scope" value="Eukaryota"/>
</dbReference>
<dbReference type="FunFam" id="2.60.40.10:FF:000480">
    <property type="entry name" value="Collagen, type XII, alpha 1"/>
    <property type="match status" value="1"/>
</dbReference>
<feature type="domain" description="Fibronectin type-III" evidence="14">
    <location>
        <begin position="736"/>
        <end position="827"/>
    </location>
</feature>
<dbReference type="Pfam" id="PF00041">
    <property type="entry name" value="fn3"/>
    <property type="match status" value="7"/>
</dbReference>
<reference evidence="15" key="2">
    <citation type="submission" date="2025-08" db="UniProtKB">
        <authorList>
            <consortium name="Ensembl"/>
        </authorList>
    </citation>
    <scope>IDENTIFICATION</scope>
</reference>
<keyword evidence="2" id="KW-0964">Secreted</keyword>
<dbReference type="EMBL" id="AYCK01012827">
    <property type="status" value="NOT_ANNOTATED_CDS"/>
    <property type="molecule type" value="Genomic_DNA"/>
</dbReference>
<protein>
    <recommendedName>
        <fullName evidence="17">Collagen, type XIV, alpha 1b</fullName>
    </recommendedName>
</protein>
<keyword evidence="3" id="KW-0272">Extracellular matrix</keyword>
<dbReference type="InterPro" id="IPR003961">
    <property type="entry name" value="FN3_dom"/>
</dbReference>
<feature type="compositionally biased region" description="Low complexity" evidence="11">
    <location>
        <begin position="1532"/>
        <end position="1551"/>
    </location>
</feature>
<dbReference type="EMBL" id="AYCK01012825">
    <property type="status" value="NOT_ANNOTATED_CDS"/>
    <property type="molecule type" value="Genomic_DNA"/>
</dbReference>
<dbReference type="SMART" id="SM00060">
    <property type="entry name" value="FN3"/>
    <property type="match status" value="8"/>
</dbReference>
<evidence type="ECO:0000256" key="3">
    <source>
        <dbReference type="ARBA" id="ARBA00022530"/>
    </source>
</evidence>
<dbReference type="InterPro" id="IPR036465">
    <property type="entry name" value="vWFA_dom_sf"/>
</dbReference>
<dbReference type="EMBL" id="AYCK01012826">
    <property type="status" value="NOT_ANNOTATED_CDS"/>
    <property type="molecule type" value="Genomic_DNA"/>
</dbReference>
<dbReference type="InterPro" id="IPR050525">
    <property type="entry name" value="ECM_Assembly_Org"/>
</dbReference>
<evidence type="ECO:0000313" key="15">
    <source>
        <dbReference type="Ensembl" id="ENSPFOP00000003594.2"/>
    </source>
</evidence>
<dbReference type="Proteomes" id="UP000028760">
    <property type="component" value="Unassembled WGS sequence"/>
</dbReference>
<dbReference type="PANTHER" id="PTHR24020">
    <property type="entry name" value="COLLAGEN ALPHA"/>
    <property type="match status" value="1"/>
</dbReference>
<dbReference type="eggNOG" id="KOG3544">
    <property type="taxonomic scope" value="Eukaryota"/>
</dbReference>
<proteinExistence type="inferred from homology"/>
<keyword evidence="16" id="KW-1185">Reference proteome</keyword>
<feature type="domain" description="Fibronectin type-III" evidence="14">
    <location>
        <begin position="450"/>
        <end position="540"/>
    </location>
</feature>
<dbReference type="FunFam" id="3.40.50.410:FF:000001">
    <property type="entry name" value="Collagen, type XII, alpha 1"/>
    <property type="match status" value="2"/>
</dbReference>
<dbReference type="CDD" id="cd01482">
    <property type="entry name" value="vWA_collagen_alphaI-XII-like"/>
    <property type="match status" value="2"/>
</dbReference>
<feature type="compositionally biased region" description="Low complexity" evidence="11">
    <location>
        <begin position="1492"/>
        <end position="1501"/>
    </location>
</feature>
<dbReference type="Ensembl" id="ENSPFOT00000003601.2">
    <property type="protein sequence ID" value="ENSPFOP00000003594.2"/>
    <property type="gene ID" value="ENSPFOG00000002928.2"/>
</dbReference>
<feature type="domain" description="Fibronectin type-III" evidence="14">
    <location>
        <begin position="30"/>
        <end position="121"/>
    </location>
</feature>
<keyword evidence="4 12" id="KW-0732">Signal</keyword>
<dbReference type="InterPro" id="IPR008160">
    <property type="entry name" value="Collagen"/>
</dbReference>
<feature type="compositionally biased region" description="Polar residues" evidence="11">
    <location>
        <begin position="116"/>
        <end position="128"/>
    </location>
</feature>
<keyword evidence="9" id="KW-0379">Hydroxylation</keyword>
<keyword evidence="7" id="KW-0176">Collagen</keyword>
<dbReference type="CDD" id="cd00063">
    <property type="entry name" value="FN3"/>
    <property type="match status" value="7"/>
</dbReference>
<dbReference type="InterPro" id="IPR013783">
    <property type="entry name" value="Ig-like_fold"/>
</dbReference>
<dbReference type="GO" id="GO:0005614">
    <property type="term" value="C:interstitial matrix"/>
    <property type="evidence" value="ECO:0007669"/>
    <property type="project" value="TreeGrafter"/>
</dbReference>
<dbReference type="InterPro" id="IPR002035">
    <property type="entry name" value="VWF_A"/>
</dbReference>
<feature type="compositionally biased region" description="Pro residues" evidence="11">
    <location>
        <begin position="1750"/>
        <end position="1760"/>
    </location>
</feature>
<feature type="compositionally biased region" description="Low complexity" evidence="11">
    <location>
        <begin position="1562"/>
        <end position="1596"/>
    </location>
</feature>
<evidence type="ECO:0000256" key="12">
    <source>
        <dbReference type="SAM" id="SignalP"/>
    </source>
</evidence>
<feature type="domain" description="Fibronectin type-III" evidence="14">
    <location>
        <begin position="828"/>
        <end position="918"/>
    </location>
</feature>
<dbReference type="PANTHER" id="PTHR24020:SF15">
    <property type="entry name" value="COLLAGEN ALPHA-1(XIV) CHAIN"/>
    <property type="match status" value="1"/>
</dbReference>
<evidence type="ECO:0000256" key="8">
    <source>
        <dbReference type="ARBA" id="ARBA00023180"/>
    </source>
</evidence>
<name>A0A087XCU1_POEFO</name>
<keyword evidence="6" id="KW-0130">Cell adhesion</keyword>
<dbReference type="PRINTS" id="PR00453">
    <property type="entry name" value="VWFADOMAIN"/>
</dbReference>
<reference evidence="16" key="1">
    <citation type="submission" date="2013-10" db="EMBL/GenBank/DDBJ databases">
        <authorList>
            <person name="Schartl M."/>
            <person name="Warren W."/>
        </authorList>
    </citation>
    <scope>NUCLEOTIDE SEQUENCE [LARGE SCALE GENOMIC DNA]</scope>
    <source>
        <strain evidence="16">female</strain>
    </source>
</reference>
<feature type="region of interest" description="Disordered" evidence="11">
    <location>
        <begin position="1003"/>
        <end position="1024"/>
    </location>
</feature>
<feature type="compositionally biased region" description="Basic and acidic residues" evidence="11">
    <location>
        <begin position="104"/>
        <end position="115"/>
    </location>
</feature>
<feature type="region of interest" description="Disordered" evidence="11">
    <location>
        <begin position="1457"/>
        <end position="1617"/>
    </location>
</feature>
<evidence type="ECO:0000256" key="11">
    <source>
        <dbReference type="SAM" id="MobiDB-lite"/>
    </source>
</evidence>
<dbReference type="GO" id="GO:0007155">
    <property type="term" value="P:cell adhesion"/>
    <property type="evidence" value="ECO:0007669"/>
    <property type="project" value="UniProtKB-KW"/>
</dbReference>
<dbReference type="InterPro" id="IPR036116">
    <property type="entry name" value="FN3_sf"/>
</dbReference>
<dbReference type="PROSITE" id="PS50234">
    <property type="entry name" value="VWFA"/>
    <property type="match status" value="2"/>
</dbReference>
<dbReference type="OMA" id="VVQGWFR"/>
<dbReference type="SMART" id="SM00210">
    <property type="entry name" value="TSPN"/>
    <property type="match status" value="1"/>
</dbReference>
<feature type="compositionally biased region" description="Basic and acidic residues" evidence="11">
    <location>
        <begin position="129"/>
        <end position="138"/>
    </location>
</feature>
<sequence>MQFSVRLSFFLLGFVFFAVLPHTAKGQVSSPRRFRVKVLGQDKLEVSWKEPKGDFEGYKVIYVTRPGGQQKVLELAKQETKLVIKDYDPSKDYNFKISAVNGGKESKPLQGKHEAQQSGSETAQTQGTKKSDVTRENNEISEGEDGFMCKTPAIADIVILVDGSWSIGRINFRLVRAFLENLVNAFSVEFDKTRIGLAQYSGDPRIEWHLNAHTTKEAVIEAVKNLPYKGGNTLTGLALTFILENSFKVESGSRPGVPKIGILITDGKSQDDVIPPAQSLKDAGIELFAIGVKNADENELKAIASPPEETHVYNVADFSVMSDIVEGLTKTVCDRVEQLDKKIKGGGGEPAPPVTSIAPPRNLVTSEITARSFRVTWTHAPGQVEKYRVVYYPASGGQPEEKVVLGTENSVELTHLNSLTEYQVAVFAVYRSSASEALRGSATTLALPTVNNLELFDVTHSTMRVRWKIAAGASEYMILYAPLTEQEAADEKEVKVGDSVNEVELDGLTPATEYTVTVYAMYGEEASDPMTSQQTTLPLIPASNLRFKDVDHSSVRITWDSPSRLVRGYRIMYVKTSGVQTTEVDLGAVTSYLLKNLTSLTEYTVGVFAVYKEGEAPAVTESFTTKTVPDPMDLKSSDISSEGFRVSWQHPASDVVLYRLTWTPTDGGDSEEVLVNGNINTYLIKGLEPASEYEVLLAAIYANEVESDEMVLIETTAKRTTTVATTTTTTLTPRYAVKNLKIDEETTFSMRVSWQAVDSRNVRHYRLTYISARGDRAEETRTVPSGQTSLVLQPLLSDTQYKVTVIPVYNEGDGPASSQMGRTHPLSAPRNLRVSEEWYNRFRISWDVPPSPTMGYRVVYQPLSAPGQALETFVGEDVNTMLIVNLLSGTEYSVKVIASYTTGSSEALTGKAKTLYLGVTNLSTYQVRMSGVCAQWVPHQHASTYRLVIQSVTGSQKQETKLGGGASRHCFSSLKPNMEYKISIFSQLQDGTEGPAVTANVKTLPIPTPAPAKRPTTTPPPTIPPAKEVCKAAKADLVFLVDGSWSIGDDNFLKIIRFLYSTVGALDRIGPDGTQVAIAQFSDDARTEFKLNSYGNKERLLDAINKISYKGGNTKTGRAIQHVKENIFTAEGGVRRGIPNVLVVLTDGRSQDDVNKVSKEMQMSGYIVFAIGFADADYGELVSIASKPSDRHVFFVDDLDAFQRIEEKLVTFVCEAATATCPSIPMSGSTTPGFRMMELFGLVENKYNSIAGVSMVPGTFNAFPCFHLHSNALMAQPTRFIHPEGLPSDYTITLLFRVLPDTPEEPFAIWEILNKNNDPLTGVILDNGGKTLTFFNNDYRGDFQTVTFEGPEIKKLFFGSFHKLHIAISKTSAKVFIDCKMVAEKVINAAGNITTDGVEVLGRMVRSRENKDNSAPFQLQNFDIICSTSWANRDKCCELPGLRKEVDCPALPKACTCTQDSKGPAGPPGVPGGPGIRGARGDRGEPGPVGPAGPVGDTGVPGPQGPPGRQGPSGRSIIGPPGPAGERGQKGEAGQQGQQGIPGRPGPAGREGPPGPRGLIGKDGPQGRQGPPGTMGTPGAPGSPGNTGPQGKQGTLGPPGPPGTKGEKGERGDLQSTASVQAIARQVCEQLIQSHMSRYNTILNQAPSPPVSIRTVPGPPGEPGREGAPGPQGEQGPPGRPGFPGQNGQNGNPGERGQPGEKGEKGSAGVGVQGPRGPPGPPGPQGQGRPGSQGPTGRPGNPGTSGRPGVPGPVGPPGPPGYCDQNSCLGYNVGASPENHYGDY</sequence>
<feature type="compositionally biased region" description="Low complexity" evidence="11">
    <location>
        <begin position="1732"/>
        <end position="1748"/>
    </location>
</feature>
<evidence type="ECO:0008006" key="17">
    <source>
        <dbReference type="Google" id="ProtNLM"/>
    </source>
</evidence>
<evidence type="ECO:0000256" key="9">
    <source>
        <dbReference type="ARBA" id="ARBA00023278"/>
    </source>
</evidence>
<dbReference type="SMART" id="SM00327">
    <property type="entry name" value="VWA"/>
    <property type="match status" value="2"/>
</dbReference>
<dbReference type="PROSITE" id="PS50853">
    <property type="entry name" value="FN3"/>
    <property type="match status" value="7"/>
</dbReference>
<evidence type="ECO:0000256" key="7">
    <source>
        <dbReference type="ARBA" id="ARBA00023119"/>
    </source>
</evidence>
<dbReference type="SUPFAM" id="SSF49899">
    <property type="entry name" value="Concanavalin A-like lectins/glucanases"/>
    <property type="match status" value="1"/>
</dbReference>
<dbReference type="FunFam" id="2.60.40.10:FF:000234">
    <property type="entry name" value="Collagen, type XII, alpha 1"/>
    <property type="match status" value="3"/>
</dbReference>
<dbReference type="GeneTree" id="ENSGT00940000153769"/>
<evidence type="ECO:0000259" key="13">
    <source>
        <dbReference type="PROSITE" id="PS50234"/>
    </source>
</evidence>
<organism evidence="15 16">
    <name type="scientific">Poecilia formosa</name>
    <name type="common">Amazon molly</name>
    <name type="synonym">Limia formosa</name>
    <dbReference type="NCBI Taxonomy" id="48698"/>
    <lineage>
        <taxon>Eukaryota</taxon>
        <taxon>Metazoa</taxon>
        <taxon>Chordata</taxon>
        <taxon>Craniata</taxon>
        <taxon>Vertebrata</taxon>
        <taxon>Euteleostomi</taxon>
        <taxon>Actinopterygii</taxon>
        <taxon>Neopterygii</taxon>
        <taxon>Teleostei</taxon>
        <taxon>Neoteleostei</taxon>
        <taxon>Acanthomorphata</taxon>
        <taxon>Ovalentaria</taxon>
        <taxon>Atherinomorphae</taxon>
        <taxon>Cyprinodontiformes</taxon>
        <taxon>Poeciliidae</taxon>
        <taxon>Poeciliinae</taxon>
        <taxon>Poecilia</taxon>
    </lineage>
</organism>
<evidence type="ECO:0000259" key="14">
    <source>
        <dbReference type="PROSITE" id="PS50853"/>
    </source>
</evidence>
<dbReference type="SUPFAM" id="SSF49265">
    <property type="entry name" value="Fibronectin type III"/>
    <property type="match status" value="6"/>
</dbReference>
<evidence type="ECO:0000256" key="6">
    <source>
        <dbReference type="ARBA" id="ARBA00022889"/>
    </source>
</evidence>
<dbReference type="Gene3D" id="2.60.40.10">
    <property type="entry name" value="Immunoglobulins"/>
    <property type="match status" value="8"/>
</dbReference>
<keyword evidence="8" id="KW-0325">Glycoprotein</keyword>
<dbReference type="SUPFAM" id="SSF53300">
    <property type="entry name" value="vWA-like"/>
    <property type="match status" value="2"/>
</dbReference>
<feature type="compositionally biased region" description="Pro residues" evidence="11">
    <location>
        <begin position="1006"/>
        <end position="1024"/>
    </location>
</feature>
<dbReference type="FunFam" id="2.60.120.200:FF:000008">
    <property type="entry name" value="Collagen type XII alpha 1 chain"/>
    <property type="match status" value="1"/>
</dbReference>
<dbReference type="GO" id="GO:0005615">
    <property type="term" value="C:extracellular space"/>
    <property type="evidence" value="ECO:0007669"/>
    <property type="project" value="TreeGrafter"/>
</dbReference>
<evidence type="ECO:0000256" key="4">
    <source>
        <dbReference type="ARBA" id="ARBA00022729"/>
    </source>
</evidence>
<feature type="domain" description="VWFA" evidence="13">
    <location>
        <begin position="1036"/>
        <end position="1209"/>
    </location>
</feature>
<evidence type="ECO:0000256" key="10">
    <source>
        <dbReference type="ARBA" id="ARBA00049648"/>
    </source>
</evidence>
<feature type="chain" id="PRO_5001832694" description="Collagen, type XIV, alpha 1b" evidence="12">
    <location>
        <begin position="27"/>
        <end position="1784"/>
    </location>
</feature>
<dbReference type="Pfam" id="PF00092">
    <property type="entry name" value="VWA"/>
    <property type="match status" value="2"/>
</dbReference>
<feature type="signal peptide" evidence="12">
    <location>
        <begin position="1"/>
        <end position="26"/>
    </location>
</feature>
<evidence type="ECO:0000256" key="2">
    <source>
        <dbReference type="ARBA" id="ARBA00022525"/>
    </source>
</evidence>
<accession>A0A087XCU1</accession>
<comment type="subcellular location">
    <subcellularLocation>
        <location evidence="1">Secreted</location>
        <location evidence="1">Extracellular space</location>
        <location evidence="1">Extracellular matrix</location>
    </subcellularLocation>
</comment>
<dbReference type="Gene3D" id="3.40.50.410">
    <property type="entry name" value="von Willebrand factor, type A domain"/>
    <property type="match status" value="2"/>
</dbReference>
<feature type="domain" description="VWFA" evidence="13">
    <location>
        <begin position="156"/>
        <end position="328"/>
    </location>
</feature>
<keyword evidence="5" id="KW-0677">Repeat</keyword>
<reference evidence="15" key="3">
    <citation type="submission" date="2025-09" db="UniProtKB">
        <authorList>
            <consortium name="Ensembl"/>
        </authorList>
    </citation>
    <scope>IDENTIFICATION</scope>
</reference>
<dbReference type="GO" id="GO:0005581">
    <property type="term" value="C:collagen trimer"/>
    <property type="evidence" value="ECO:0007669"/>
    <property type="project" value="UniProtKB-KW"/>
</dbReference>
<evidence type="ECO:0000313" key="16">
    <source>
        <dbReference type="Proteomes" id="UP000028760"/>
    </source>
</evidence>
<feature type="domain" description="Fibronectin type-III" evidence="14">
    <location>
        <begin position="631"/>
        <end position="720"/>
    </location>
</feature>
<evidence type="ECO:0000256" key="5">
    <source>
        <dbReference type="ARBA" id="ARBA00022737"/>
    </source>
</evidence>
<dbReference type="InterPro" id="IPR048287">
    <property type="entry name" value="TSPN-like_N"/>
</dbReference>